<dbReference type="Proteomes" id="UP000503640">
    <property type="component" value="Unassembled WGS sequence"/>
</dbReference>
<gene>
    <name evidence="1" type="ORF">AMYX_25790</name>
</gene>
<evidence type="ECO:0008006" key="3">
    <source>
        <dbReference type="Google" id="ProtNLM"/>
    </source>
</evidence>
<comment type="caution">
    <text evidence="1">The sequence shown here is derived from an EMBL/GenBank/DDBJ whole genome shotgun (WGS) entry which is preliminary data.</text>
</comment>
<organism evidence="1 2">
    <name type="scientific">Anaeromyxobacter diazotrophicus</name>
    <dbReference type="NCBI Taxonomy" id="2590199"/>
    <lineage>
        <taxon>Bacteria</taxon>
        <taxon>Pseudomonadati</taxon>
        <taxon>Myxococcota</taxon>
        <taxon>Myxococcia</taxon>
        <taxon>Myxococcales</taxon>
        <taxon>Cystobacterineae</taxon>
        <taxon>Anaeromyxobacteraceae</taxon>
        <taxon>Anaeromyxobacter</taxon>
    </lineage>
</organism>
<accession>A0A7I9VNR0</accession>
<protein>
    <recommendedName>
        <fullName evidence="3">DUF1844 domain-containing protein</fullName>
    </recommendedName>
</protein>
<sequence length="90" mass="9864">MADEKKPAPIDFYTFCVSLGSSAFVHMGDAPHPETGEAHANLVLAQQTIDILGMLQDKTKGNLTEEEARFLDNLLDDLRLRYVTKASGKG</sequence>
<dbReference type="InterPro" id="IPR014995">
    <property type="entry name" value="DUF1844"/>
</dbReference>
<proteinExistence type="predicted"/>
<keyword evidence="2" id="KW-1185">Reference proteome</keyword>
<evidence type="ECO:0000313" key="1">
    <source>
        <dbReference type="EMBL" id="GEJ57838.1"/>
    </source>
</evidence>
<name>A0A7I9VNR0_9BACT</name>
<evidence type="ECO:0000313" key="2">
    <source>
        <dbReference type="Proteomes" id="UP000503640"/>
    </source>
</evidence>
<dbReference type="RefSeq" id="WP_176065758.1">
    <property type="nucleotide sequence ID" value="NZ_BJTG01000005.1"/>
</dbReference>
<reference evidence="2" key="1">
    <citation type="journal article" date="2020" name="Appl. Environ. Microbiol.">
        <title>Diazotrophic Anaeromyxobacter Isolates from Soils.</title>
        <authorList>
            <person name="Masuda Y."/>
            <person name="Yamanaka H."/>
            <person name="Xu Z.X."/>
            <person name="Shiratori Y."/>
            <person name="Aono T."/>
            <person name="Amachi S."/>
            <person name="Senoo K."/>
            <person name="Itoh H."/>
        </authorList>
    </citation>
    <scope>NUCLEOTIDE SEQUENCE [LARGE SCALE GENOMIC DNA]</scope>
    <source>
        <strain evidence="2">R267</strain>
    </source>
</reference>
<dbReference type="EMBL" id="BJTG01000005">
    <property type="protein sequence ID" value="GEJ57838.1"/>
    <property type="molecule type" value="Genomic_DNA"/>
</dbReference>
<dbReference type="AlphaFoldDB" id="A0A7I9VNR0"/>
<dbReference type="Pfam" id="PF08899">
    <property type="entry name" value="DUF1844"/>
    <property type="match status" value="1"/>
</dbReference>